<feature type="transmembrane region" description="Helical" evidence="6">
    <location>
        <begin position="379"/>
        <end position="410"/>
    </location>
</feature>
<dbReference type="SUPFAM" id="SSF52091">
    <property type="entry name" value="SpoIIaa-like"/>
    <property type="match status" value="1"/>
</dbReference>
<dbReference type="PROSITE" id="PS50801">
    <property type="entry name" value="STAS"/>
    <property type="match status" value="1"/>
</dbReference>
<feature type="region of interest" description="Disordered" evidence="5">
    <location>
        <begin position="555"/>
        <end position="582"/>
    </location>
</feature>
<evidence type="ECO:0000256" key="5">
    <source>
        <dbReference type="SAM" id="MobiDB-lite"/>
    </source>
</evidence>
<organism evidence="8">
    <name type="scientific">Geobacter metallireducens</name>
    <dbReference type="NCBI Taxonomy" id="28232"/>
    <lineage>
        <taxon>Bacteria</taxon>
        <taxon>Pseudomonadati</taxon>
        <taxon>Thermodesulfobacteriota</taxon>
        <taxon>Desulfuromonadia</taxon>
        <taxon>Geobacterales</taxon>
        <taxon>Geobacteraceae</taxon>
        <taxon>Geobacter</taxon>
    </lineage>
</organism>
<proteinExistence type="predicted"/>
<evidence type="ECO:0000256" key="1">
    <source>
        <dbReference type="ARBA" id="ARBA00004141"/>
    </source>
</evidence>
<evidence type="ECO:0000256" key="6">
    <source>
        <dbReference type="SAM" id="Phobius"/>
    </source>
</evidence>
<feature type="transmembrane region" description="Helical" evidence="6">
    <location>
        <begin position="250"/>
        <end position="272"/>
    </location>
</feature>
<evidence type="ECO:0000256" key="3">
    <source>
        <dbReference type="ARBA" id="ARBA00022989"/>
    </source>
</evidence>
<protein>
    <submittedName>
        <fullName evidence="8">Sulfate permease</fullName>
    </submittedName>
</protein>
<dbReference type="InterPro" id="IPR011547">
    <property type="entry name" value="SLC26A/SulP_dom"/>
</dbReference>
<evidence type="ECO:0000256" key="2">
    <source>
        <dbReference type="ARBA" id="ARBA00022692"/>
    </source>
</evidence>
<sequence length="582" mass="61825">MNSRLVPELVPCLKKGYTRSALAHDVMAGVIVGIVALPLAIAFAIASGVKPEQGLFTAIIAGLLISALSGSRVQIGGPTGAFIVVVASIVAQHGYGGLAVATVMAGALLVCMGVARLGGVIKFIPYPMTVGFTSGIALIIATTQIKDFLGLTIPTPSSEFLEKMMDYARHAGTFNPSALLVGGISLVIIVLWPRVTKRVPGSIVAILAGTALTHLFDLPVATIGSQFGSVPSQLPMPSLPEFDWHQVPKLISPAFTIAMLAAIESLLSAVVADGMTGMRHRSNMELVAQGVANIASPLFGGIPATGAIARTATNIKNGGRTPIAGIVHAVTLLLILMCFGQWATLIPMATLAAVLLVVSYHMSEWRHFVKLLRAPRADVLVMVTTFALTVFIDLTVAIEVGVVLSALLFMHRMASATEIRHLSREFNDEYDEVPGQLLRAGDIPEGVEVFEIRGPFFFGAATQFKDTVGLVETPPKVLILHLEHILSLDATAIHSLEELVQKARRDKTKLLLSGIHARPLDKLHRTGLSARIGRKRIFARLDTALAEARRLVEEDAKKRATAEKHGSPPWSPGSAPLGAPGH</sequence>
<feature type="transmembrane region" description="Helical" evidence="6">
    <location>
        <begin position="326"/>
        <end position="359"/>
    </location>
</feature>
<dbReference type="EMBL" id="DSOV01000001">
    <property type="protein sequence ID" value="HEN40756.1"/>
    <property type="molecule type" value="Genomic_DNA"/>
</dbReference>
<dbReference type="Pfam" id="PF01740">
    <property type="entry name" value="STAS"/>
    <property type="match status" value="1"/>
</dbReference>
<feature type="transmembrane region" description="Helical" evidence="6">
    <location>
        <begin position="26"/>
        <end position="47"/>
    </location>
</feature>
<dbReference type="InterPro" id="IPR002645">
    <property type="entry name" value="STAS_dom"/>
</dbReference>
<dbReference type="Gene3D" id="3.30.750.24">
    <property type="entry name" value="STAS domain"/>
    <property type="match status" value="1"/>
</dbReference>
<comment type="subcellular location">
    <subcellularLocation>
        <location evidence="1">Membrane</location>
        <topology evidence="1">Multi-pass membrane protein</topology>
    </subcellularLocation>
</comment>
<feature type="domain" description="STAS" evidence="7">
    <location>
        <begin position="445"/>
        <end position="548"/>
    </location>
</feature>
<keyword evidence="3 6" id="KW-1133">Transmembrane helix</keyword>
<feature type="transmembrane region" description="Helical" evidence="6">
    <location>
        <begin position="54"/>
        <end position="75"/>
    </location>
</feature>
<dbReference type="InterPro" id="IPR036513">
    <property type="entry name" value="STAS_dom_sf"/>
</dbReference>
<feature type="transmembrane region" description="Helical" evidence="6">
    <location>
        <begin position="81"/>
        <end position="111"/>
    </location>
</feature>
<evidence type="ECO:0000256" key="4">
    <source>
        <dbReference type="ARBA" id="ARBA00023136"/>
    </source>
</evidence>
<dbReference type="AlphaFoldDB" id="A0A831TW19"/>
<accession>A0A831TW19</accession>
<dbReference type="GO" id="GO:0016020">
    <property type="term" value="C:membrane"/>
    <property type="evidence" value="ECO:0007669"/>
    <property type="project" value="UniProtKB-SubCell"/>
</dbReference>
<dbReference type="InterPro" id="IPR001902">
    <property type="entry name" value="SLC26A/SulP_fam"/>
</dbReference>
<feature type="compositionally biased region" description="Basic and acidic residues" evidence="5">
    <location>
        <begin position="555"/>
        <end position="566"/>
    </location>
</feature>
<dbReference type="NCBIfam" id="TIGR00815">
    <property type="entry name" value="sulP"/>
    <property type="match status" value="1"/>
</dbReference>
<dbReference type="CDD" id="cd07042">
    <property type="entry name" value="STAS_SulP_like_sulfate_transporter"/>
    <property type="match status" value="1"/>
</dbReference>
<comment type="caution">
    <text evidence="8">The sequence shown here is derived from an EMBL/GenBank/DDBJ whole genome shotgun (WGS) entry which is preliminary data.</text>
</comment>
<dbReference type="Pfam" id="PF00916">
    <property type="entry name" value="Sulfate_transp"/>
    <property type="match status" value="1"/>
</dbReference>
<keyword evidence="2 6" id="KW-0812">Transmembrane</keyword>
<gene>
    <name evidence="8" type="primary">sulP</name>
    <name evidence="8" type="ORF">ENQ87_00030</name>
</gene>
<evidence type="ECO:0000259" key="7">
    <source>
        <dbReference type="PROSITE" id="PS50801"/>
    </source>
</evidence>
<feature type="transmembrane region" description="Helical" evidence="6">
    <location>
        <begin position="123"/>
        <end position="145"/>
    </location>
</feature>
<evidence type="ECO:0000313" key="8">
    <source>
        <dbReference type="EMBL" id="HEN40756.1"/>
    </source>
</evidence>
<feature type="transmembrane region" description="Helical" evidence="6">
    <location>
        <begin position="174"/>
        <end position="192"/>
    </location>
</feature>
<feature type="transmembrane region" description="Helical" evidence="6">
    <location>
        <begin position="204"/>
        <end position="230"/>
    </location>
</feature>
<name>A0A831TW19_GEOME</name>
<reference evidence="8" key="1">
    <citation type="journal article" date="2020" name="mSystems">
        <title>Genome- and Community-Level Interaction Insights into Carbon Utilization and Element Cycling Functions of Hydrothermarchaeota in Hydrothermal Sediment.</title>
        <authorList>
            <person name="Zhou Z."/>
            <person name="Liu Y."/>
            <person name="Xu W."/>
            <person name="Pan J."/>
            <person name="Luo Z.H."/>
            <person name="Li M."/>
        </authorList>
    </citation>
    <scope>NUCLEOTIDE SEQUENCE [LARGE SCALE GENOMIC DNA]</scope>
    <source>
        <strain evidence="8">SpSt-349</strain>
    </source>
</reference>
<keyword evidence="4 6" id="KW-0472">Membrane</keyword>
<dbReference type="PANTHER" id="PTHR11814">
    <property type="entry name" value="SULFATE TRANSPORTER"/>
    <property type="match status" value="1"/>
</dbReference>
<dbReference type="GO" id="GO:0055085">
    <property type="term" value="P:transmembrane transport"/>
    <property type="evidence" value="ECO:0007669"/>
    <property type="project" value="InterPro"/>
</dbReference>